<dbReference type="InParanoid" id="M1DIR6"/>
<protein>
    <recommendedName>
        <fullName evidence="4">Integrase core domain containing protein</fullName>
    </recommendedName>
</protein>
<evidence type="ECO:0000313" key="3">
    <source>
        <dbReference type="Proteomes" id="UP000011115"/>
    </source>
</evidence>
<feature type="compositionally biased region" description="Pro residues" evidence="1">
    <location>
        <begin position="223"/>
        <end position="234"/>
    </location>
</feature>
<reference evidence="3" key="1">
    <citation type="journal article" date="2011" name="Nature">
        <title>Genome sequence and analysis of the tuber crop potato.</title>
        <authorList>
            <consortium name="The Potato Genome Sequencing Consortium"/>
        </authorList>
    </citation>
    <scope>NUCLEOTIDE SEQUENCE [LARGE SCALE GENOMIC DNA]</scope>
    <source>
        <strain evidence="3">cv. DM1-3 516 R44</strain>
    </source>
</reference>
<keyword evidence="3" id="KW-1185">Reference proteome</keyword>
<feature type="region of interest" description="Disordered" evidence="1">
    <location>
        <begin position="353"/>
        <end position="374"/>
    </location>
</feature>
<dbReference type="Proteomes" id="UP000011115">
    <property type="component" value="Unassembled WGS sequence"/>
</dbReference>
<evidence type="ECO:0000313" key="2">
    <source>
        <dbReference type="EnsemblPlants" id="PGSC0003DMT400089707"/>
    </source>
</evidence>
<dbReference type="PaxDb" id="4113-PGSC0003DMT400089707"/>
<feature type="compositionally biased region" description="Polar residues" evidence="1">
    <location>
        <begin position="203"/>
        <end position="219"/>
    </location>
</feature>
<feature type="region of interest" description="Disordered" evidence="1">
    <location>
        <begin position="135"/>
        <end position="234"/>
    </location>
</feature>
<feature type="compositionally biased region" description="Low complexity" evidence="1">
    <location>
        <begin position="356"/>
        <end position="367"/>
    </location>
</feature>
<evidence type="ECO:0008006" key="4">
    <source>
        <dbReference type="Google" id="ProtNLM"/>
    </source>
</evidence>
<feature type="compositionally biased region" description="Basic and acidic residues" evidence="1">
    <location>
        <begin position="188"/>
        <end position="200"/>
    </location>
</feature>
<accession>M1DIR6</accession>
<reference evidence="2" key="2">
    <citation type="submission" date="2015-06" db="UniProtKB">
        <authorList>
            <consortium name="EnsemblPlants"/>
        </authorList>
    </citation>
    <scope>IDENTIFICATION</scope>
    <source>
        <strain evidence="2">DM1-3 516 R44</strain>
    </source>
</reference>
<dbReference type="Gramene" id="PGSC0003DMT400089707">
    <property type="protein sequence ID" value="PGSC0003DMT400089707"/>
    <property type="gene ID" value="PGSC0003DMG400039278"/>
</dbReference>
<dbReference type="AlphaFoldDB" id="M1DIR6"/>
<sequence>MAEGSGGKLARMNQEVEGDFKLVALTTQLNDLATKISKVENQCKSQRGHIPPYEQERSRSNENKRIEDTLLIILQKLHEQDRMLAVMKESVEVLNQMSGSHSRSIKLIENLLDRTLPHLYPSNKDIVHTNLTEQPQKKAKGITINEEGSNLPKRKRDDLQPGDKGKRRKHIVRKGTNVEPAFSEPEDEKPLMNRRNEFRARAQPTSIGTPSAATPLTTESVPTPAPPPVAPALPIAPPSPRLLIRLKGDGLRTILEEKLLSVEGLEGKHTEVLDTLRYHELEQFARPRDPYIPSWVWKFYVAYGELVPKNKKKASEFRPVKSVMPMIQTSSTETSTTNPSGFGIVILSEVTPGTDAYTQPTTPATETLTERETA</sequence>
<organism evidence="2 3">
    <name type="scientific">Solanum tuberosum</name>
    <name type="common">Potato</name>
    <dbReference type="NCBI Taxonomy" id="4113"/>
    <lineage>
        <taxon>Eukaryota</taxon>
        <taxon>Viridiplantae</taxon>
        <taxon>Streptophyta</taxon>
        <taxon>Embryophyta</taxon>
        <taxon>Tracheophyta</taxon>
        <taxon>Spermatophyta</taxon>
        <taxon>Magnoliopsida</taxon>
        <taxon>eudicotyledons</taxon>
        <taxon>Gunneridae</taxon>
        <taxon>Pentapetalae</taxon>
        <taxon>asterids</taxon>
        <taxon>lamiids</taxon>
        <taxon>Solanales</taxon>
        <taxon>Solanaceae</taxon>
        <taxon>Solanoideae</taxon>
        <taxon>Solaneae</taxon>
        <taxon>Solanum</taxon>
    </lineage>
</organism>
<name>M1DIR6_SOLTU</name>
<dbReference type="PANTHER" id="PTHR33180">
    <property type="entry name" value="PHOTOSYSTEM II CP43 REACTION CENTER PROTEIN"/>
    <property type="match status" value="1"/>
</dbReference>
<dbReference type="EnsemblPlants" id="PGSC0003DMT400089707">
    <property type="protein sequence ID" value="PGSC0003DMT400089707"/>
    <property type="gene ID" value="PGSC0003DMG400039278"/>
</dbReference>
<feature type="compositionally biased region" description="Basic and acidic residues" evidence="1">
    <location>
        <begin position="155"/>
        <end position="164"/>
    </location>
</feature>
<dbReference type="PANTHER" id="PTHR33180:SF31">
    <property type="entry name" value="POLYPROTEIN PROTEIN"/>
    <property type="match status" value="1"/>
</dbReference>
<dbReference type="HOGENOM" id="CLU_029307_1_3_1"/>
<proteinExistence type="predicted"/>
<feature type="region of interest" description="Disordered" evidence="1">
    <location>
        <begin position="42"/>
        <end position="62"/>
    </location>
</feature>
<evidence type="ECO:0000256" key="1">
    <source>
        <dbReference type="SAM" id="MobiDB-lite"/>
    </source>
</evidence>